<feature type="compositionally biased region" description="Polar residues" evidence="1">
    <location>
        <begin position="154"/>
        <end position="167"/>
    </location>
</feature>
<organism evidence="3 4">
    <name type="scientific">Holothuria leucospilota</name>
    <name type="common">Black long sea cucumber</name>
    <name type="synonym">Mertensiothuria leucospilota</name>
    <dbReference type="NCBI Taxonomy" id="206669"/>
    <lineage>
        <taxon>Eukaryota</taxon>
        <taxon>Metazoa</taxon>
        <taxon>Echinodermata</taxon>
        <taxon>Eleutherozoa</taxon>
        <taxon>Echinozoa</taxon>
        <taxon>Holothuroidea</taxon>
        <taxon>Aspidochirotacea</taxon>
        <taxon>Aspidochirotida</taxon>
        <taxon>Holothuriidae</taxon>
        <taxon>Holothuria</taxon>
    </lineage>
</organism>
<feature type="compositionally biased region" description="Low complexity" evidence="1">
    <location>
        <begin position="135"/>
        <end position="149"/>
    </location>
</feature>
<comment type="caution">
    <text evidence="3">The sequence shown here is derived from an EMBL/GenBank/DDBJ whole genome shotgun (WGS) entry which is preliminary data.</text>
</comment>
<evidence type="ECO:0000256" key="2">
    <source>
        <dbReference type="SAM" id="Phobius"/>
    </source>
</evidence>
<accession>A0A9Q1HAJ8</accession>
<feature type="transmembrane region" description="Helical" evidence="2">
    <location>
        <begin position="182"/>
        <end position="204"/>
    </location>
</feature>
<sequence>MAIKNFQRHFHLAVKLTILIAVLFPLISGNVCSGNGSVVDTCPEGEYCDEGSCHNCSLCSVNALLQGGGLTKCLCDPTSYKICAIPAPGEQLIEHPKQLSFRNLTGFQNIDFSELKESYNRSSIDCTVPTTPEGPTSAAVTTTSSTTLPPETPKQPSSSTQSATTKAPSPAPENPGLNTRDLLIGIAIGVLVCAAVAIVCFVLYKKYTGRTPDAGERADPTELGHLNRREPNEAQDV</sequence>
<keyword evidence="2" id="KW-0812">Transmembrane</keyword>
<feature type="region of interest" description="Disordered" evidence="1">
    <location>
        <begin position="124"/>
        <end position="176"/>
    </location>
</feature>
<reference evidence="3" key="1">
    <citation type="submission" date="2021-10" db="EMBL/GenBank/DDBJ databases">
        <title>Tropical sea cucumber genome reveals ecological adaptation and Cuvierian tubules defense mechanism.</title>
        <authorList>
            <person name="Chen T."/>
        </authorList>
    </citation>
    <scope>NUCLEOTIDE SEQUENCE</scope>
    <source>
        <strain evidence="3">Nanhai2018</strain>
        <tissue evidence="3">Muscle</tissue>
    </source>
</reference>
<name>A0A9Q1HAJ8_HOLLE</name>
<evidence type="ECO:0000256" key="1">
    <source>
        <dbReference type="SAM" id="MobiDB-lite"/>
    </source>
</evidence>
<feature type="transmembrane region" description="Helical" evidence="2">
    <location>
        <begin position="12"/>
        <end position="31"/>
    </location>
</feature>
<keyword evidence="2" id="KW-0472">Membrane</keyword>
<proteinExistence type="predicted"/>
<feature type="compositionally biased region" description="Polar residues" evidence="1">
    <location>
        <begin position="124"/>
        <end position="134"/>
    </location>
</feature>
<dbReference type="Proteomes" id="UP001152320">
    <property type="component" value="Chromosome 7"/>
</dbReference>
<feature type="region of interest" description="Disordered" evidence="1">
    <location>
        <begin position="211"/>
        <end position="237"/>
    </location>
</feature>
<gene>
    <name evidence="3" type="ORF">HOLleu_16358</name>
</gene>
<protein>
    <submittedName>
        <fullName evidence="3">Uncharacterized protein</fullName>
    </submittedName>
</protein>
<evidence type="ECO:0000313" key="3">
    <source>
        <dbReference type="EMBL" id="KAJ8038820.1"/>
    </source>
</evidence>
<dbReference type="EMBL" id="JAIZAY010000007">
    <property type="protein sequence ID" value="KAJ8038820.1"/>
    <property type="molecule type" value="Genomic_DNA"/>
</dbReference>
<keyword evidence="2" id="KW-1133">Transmembrane helix</keyword>
<dbReference type="AlphaFoldDB" id="A0A9Q1HAJ8"/>
<evidence type="ECO:0000313" key="4">
    <source>
        <dbReference type="Proteomes" id="UP001152320"/>
    </source>
</evidence>
<feature type="compositionally biased region" description="Basic and acidic residues" evidence="1">
    <location>
        <begin position="213"/>
        <end position="237"/>
    </location>
</feature>
<keyword evidence="4" id="KW-1185">Reference proteome</keyword>